<dbReference type="OrthoDB" id="9786429at2"/>
<evidence type="ECO:0000256" key="1">
    <source>
        <dbReference type="ARBA" id="ARBA00007532"/>
    </source>
</evidence>
<dbReference type="Gene3D" id="3.50.50.60">
    <property type="entry name" value="FAD/NAD(P)-binding domain"/>
    <property type="match status" value="2"/>
</dbReference>
<evidence type="ECO:0000256" key="5">
    <source>
        <dbReference type="ARBA" id="ARBA00023002"/>
    </source>
</evidence>
<organism evidence="13 14">
    <name type="scientific">Desulfuromonas acetoxidans (strain DSM 684 / 11070)</name>
    <dbReference type="NCBI Taxonomy" id="281689"/>
    <lineage>
        <taxon>Bacteria</taxon>
        <taxon>Pseudomonadati</taxon>
        <taxon>Thermodesulfobacteriota</taxon>
        <taxon>Desulfuromonadia</taxon>
        <taxon>Desulfuromonadales</taxon>
        <taxon>Desulfuromonadaceae</taxon>
        <taxon>Desulfuromonas</taxon>
    </lineage>
</organism>
<keyword evidence="4" id="KW-0521">NADP</keyword>
<dbReference type="PROSITE" id="PS00076">
    <property type="entry name" value="PYRIDINE_REDOX_1"/>
    <property type="match status" value="1"/>
</dbReference>
<dbReference type="PANTHER" id="PTHR43014:SF2">
    <property type="entry name" value="MERCURIC REDUCTASE"/>
    <property type="match status" value="1"/>
</dbReference>
<dbReference type="PIRSF" id="PIRSF000350">
    <property type="entry name" value="Mercury_reductase_MerA"/>
    <property type="match status" value="1"/>
</dbReference>
<evidence type="ECO:0000259" key="11">
    <source>
        <dbReference type="Pfam" id="PF02852"/>
    </source>
</evidence>
<dbReference type="InterPro" id="IPR023753">
    <property type="entry name" value="FAD/NAD-binding_dom"/>
</dbReference>
<evidence type="ECO:0000256" key="2">
    <source>
        <dbReference type="ARBA" id="ARBA00022630"/>
    </source>
</evidence>
<dbReference type="InterPro" id="IPR001100">
    <property type="entry name" value="Pyr_nuc-diS_OxRdtase"/>
</dbReference>
<keyword evidence="6" id="KW-1015">Disulfide bond</keyword>
<keyword evidence="14" id="KW-1185">Reference proteome</keyword>
<keyword evidence="3 8" id="KW-0274">FAD</keyword>
<dbReference type="Proteomes" id="UP000005695">
    <property type="component" value="Unassembled WGS sequence"/>
</dbReference>
<dbReference type="RefSeq" id="WP_005997473.1">
    <property type="nucleotide sequence ID" value="NZ_AAEW02000001.1"/>
</dbReference>
<accession>Q1K470</accession>
<evidence type="ECO:0000259" key="12">
    <source>
        <dbReference type="Pfam" id="PF07992"/>
    </source>
</evidence>
<comment type="caution">
    <text evidence="13">The sequence shown here is derived from an EMBL/GenBank/DDBJ whole genome shotgun (WGS) entry which is preliminary data.</text>
</comment>
<dbReference type="InterPro" id="IPR004099">
    <property type="entry name" value="Pyr_nucl-diS_OxRdtase_dimer"/>
</dbReference>
<proteinExistence type="inferred from homology"/>
<dbReference type="InterPro" id="IPR016156">
    <property type="entry name" value="FAD/NAD-linked_Rdtase_dimer_sf"/>
</dbReference>
<evidence type="ECO:0000256" key="9">
    <source>
        <dbReference type="PIRSR" id="PIRSR000350-4"/>
    </source>
</evidence>
<dbReference type="FunFam" id="3.30.390.30:FF:000001">
    <property type="entry name" value="Dihydrolipoyl dehydrogenase"/>
    <property type="match status" value="1"/>
</dbReference>
<feature type="domain" description="FAD/NAD(P)-binding" evidence="12">
    <location>
        <begin position="17"/>
        <end position="334"/>
    </location>
</feature>
<comment type="similarity">
    <text evidence="1 10">Belongs to the class-I pyridine nucleotide-disulfide oxidoreductase family.</text>
</comment>
<dbReference type="InterPro" id="IPR036188">
    <property type="entry name" value="FAD/NAD-bd_sf"/>
</dbReference>
<evidence type="ECO:0000256" key="4">
    <source>
        <dbReference type="ARBA" id="ARBA00022857"/>
    </source>
</evidence>
<dbReference type="GO" id="GO:0050660">
    <property type="term" value="F:flavin adenine dinucleotide binding"/>
    <property type="evidence" value="ECO:0007669"/>
    <property type="project" value="TreeGrafter"/>
</dbReference>
<dbReference type="Gene3D" id="3.30.390.30">
    <property type="match status" value="1"/>
</dbReference>
<dbReference type="PRINTS" id="PR00411">
    <property type="entry name" value="PNDRDTASEI"/>
</dbReference>
<dbReference type="Pfam" id="PF02852">
    <property type="entry name" value="Pyr_redox_dim"/>
    <property type="match status" value="1"/>
</dbReference>
<dbReference type="SUPFAM" id="SSF51905">
    <property type="entry name" value="FAD/NAD(P)-binding domain"/>
    <property type="match status" value="1"/>
</dbReference>
<evidence type="ECO:0000256" key="8">
    <source>
        <dbReference type="PIRSR" id="PIRSR000350-3"/>
    </source>
</evidence>
<evidence type="ECO:0000256" key="6">
    <source>
        <dbReference type="ARBA" id="ARBA00023157"/>
    </source>
</evidence>
<name>Q1K470_DESA6</name>
<feature type="domain" description="Pyridine nucleotide-disulphide oxidoreductase dimerisation" evidence="11">
    <location>
        <begin position="356"/>
        <end position="460"/>
    </location>
</feature>
<dbReference type="GO" id="GO:0016668">
    <property type="term" value="F:oxidoreductase activity, acting on a sulfur group of donors, NAD(P) as acceptor"/>
    <property type="evidence" value="ECO:0007669"/>
    <property type="project" value="InterPro"/>
</dbReference>
<gene>
    <name evidence="13" type="ORF">Dace_3099</name>
</gene>
<dbReference type="PANTHER" id="PTHR43014">
    <property type="entry name" value="MERCURIC REDUCTASE"/>
    <property type="match status" value="1"/>
</dbReference>
<evidence type="ECO:0000313" key="14">
    <source>
        <dbReference type="Proteomes" id="UP000005695"/>
    </source>
</evidence>
<keyword evidence="5 10" id="KW-0560">Oxidoreductase</keyword>
<keyword evidence="8" id="KW-0547">Nucleotide-binding</keyword>
<feature type="binding site" evidence="8">
    <location>
        <position position="278"/>
    </location>
    <ligand>
        <name>NAD(+)</name>
        <dbReference type="ChEBI" id="CHEBI:57540"/>
    </ligand>
</feature>
<reference evidence="13" key="2">
    <citation type="submission" date="2006-05" db="EMBL/GenBank/DDBJ databases">
        <title>Sequencing of the draft genome and assembly of Desulfuromonas acetoxidans DSM 684.</title>
        <authorList>
            <consortium name="US DOE Joint Genome Institute (JGI-PGF)"/>
            <person name="Copeland A."/>
            <person name="Lucas S."/>
            <person name="Lapidus A."/>
            <person name="Barry K."/>
            <person name="Detter J.C."/>
            <person name="Glavina del Rio T."/>
            <person name="Hammon N."/>
            <person name="Israni S."/>
            <person name="Dalin E."/>
            <person name="Tice H."/>
            <person name="Bruce D."/>
            <person name="Pitluck S."/>
            <person name="Richardson P."/>
        </authorList>
    </citation>
    <scope>NUCLEOTIDE SEQUENCE [LARGE SCALE GENOMIC DNA]</scope>
    <source>
        <strain evidence="13">DSM 684</strain>
    </source>
</reference>
<evidence type="ECO:0000256" key="10">
    <source>
        <dbReference type="RuleBase" id="RU003691"/>
    </source>
</evidence>
<evidence type="ECO:0000256" key="7">
    <source>
        <dbReference type="ARBA" id="ARBA00023284"/>
    </source>
</evidence>
<evidence type="ECO:0000256" key="3">
    <source>
        <dbReference type="ARBA" id="ARBA00022827"/>
    </source>
</evidence>
<dbReference type="AlphaFoldDB" id="Q1K470"/>
<evidence type="ECO:0000313" key="13">
    <source>
        <dbReference type="EMBL" id="EAT17233.1"/>
    </source>
</evidence>
<dbReference type="PRINTS" id="PR00368">
    <property type="entry name" value="FADPNR"/>
</dbReference>
<feature type="disulfide bond" description="Redox-active" evidence="9">
    <location>
        <begin position="54"/>
        <end position="59"/>
    </location>
</feature>
<sequence>MKMAELMQHWLPQRYDYNLVVVGAGAAGLVSAYLSAAAGARVALVEQAQMGGDCLNRGCVPSKALIRSAHLAQQMRQADHYGLPGQDVDVDFAQVMERVQQTIRTIEPHDSVERYQSLGVECFHGQAHLLSGHEVAVGDRVLTTRRIVLATGATPVVPELAGLDSVDYYTSDTIWSLRQKPRRLIVVGGGPIGCELSQAFNRLGSQVVQVVHGERLLKREDRAVCELVQQVFHDEGVELCLNCDLQHVARQQDEIVLTCHVGDEERTVHGDALLFAVGRQPMTQGFGFEVLGGTVDRRGALQADGTLRTSVPSIYCAGDVVGPYQFTHMAAHQAATASLNALFDRIWRRRVDVSLVPWTTFVDPEVARVGLNEQDALRQKIAYEVTRLDYGELDRAVTDTTTPGWIQVLTVPGKDTILGVTIVGAHAGDCLAEFVLAMKNGLGLKKILATIHVYPTLAEGNKLVAGEWQRRHFPAALKPWLKRFHDWMRRVS</sequence>
<keyword evidence="8" id="KW-0520">NAD</keyword>
<keyword evidence="2 10" id="KW-0285">Flavoprotein</keyword>
<feature type="binding site" evidence="8">
    <location>
        <position position="63"/>
    </location>
    <ligand>
        <name>FAD</name>
        <dbReference type="ChEBI" id="CHEBI:57692"/>
    </ligand>
</feature>
<keyword evidence="7 10" id="KW-0676">Redox-active center</keyword>
<dbReference type="InterPro" id="IPR012999">
    <property type="entry name" value="Pyr_OxRdtase_I_AS"/>
</dbReference>
<feature type="binding site" evidence="8">
    <location>
        <position position="319"/>
    </location>
    <ligand>
        <name>FAD</name>
        <dbReference type="ChEBI" id="CHEBI:57692"/>
    </ligand>
</feature>
<dbReference type="GO" id="GO:0003955">
    <property type="term" value="F:NAD(P)H dehydrogenase (quinone) activity"/>
    <property type="evidence" value="ECO:0007669"/>
    <property type="project" value="TreeGrafter"/>
</dbReference>
<dbReference type="EMBL" id="AAEW02000001">
    <property type="protein sequence ID" value="EAT17233.1"/>
    <property type="molecule type" value="Genomic_DNA"/>
</dbReference>
<dbReference type="Pfam" id="PF07992">
    <property type="entry name" value="Pyr_redox_2"/>
    <property type="match status" value="1"/>
</dbReference>
<reference evidence="13" key="1">
    <citation type="submission" date="2006-05" db="EMBL/GenBank/DDBJ databases">
        <title>Annotation of the draft genome assembly of Desulfuromonas acetoxidans DSM 684.</title>
        <authorList>
            <consortium name="US DOE Joint Genome Institute (JGI-ORNL)"/>
            <person name="Larimer F."/>
            <person name="Land M."/>
            <person name="Hauser L."/>
        </authorList>
    </citation>
    <scope>NUCLEOTIDE SEQUENCE [LARGE SCALE GENOMIC DNA]</scope>
    <source>
        <strain evidence="13">DSM 684</strain>
    </source>
</reference>
<protein>
    <submittedName>
        <fullName evidence="13">Pyridine nucleotide-disulphide oxidoreductase dimerisation region</fullName>
    </submittedName>
</protein>
<comment type="cofactor">
    <cofactor evidence="8">
        <name>FAD</name>
        <dbReference type="ChEBI" id="CHEBI:57692"/>
    </cofactor>
    <text evidence="8">Binds 1 FAD per subunit.</text>
</comment>
<feature type="binding site" evidence="8">
    <location>
        <begin position="188"/>
        <end position="195"/>
    </location>
    <ligand>
        <name>NAD(+)</name>
        <dbReference type="ChEBI" id="CHEBI:57540"/>
    </ligand>
</feature>
<dbReference type="SUPFAM" id="SSF55424">
    <property type="entry name" value="FAD/NAD-linked reductases, dimerisation (C-terminal) domain"/>
    <property type="match status" value="1"/>
</dbReference>